<evidence type="ECO:0000313" key="3">
    <source>
        <dbReference type="Proteomes" id="UP001500979"/>
    </source>
</evidence>
<evidence type="ECO:0000313" key="2">
    <source>
        <dbReference type="EMBL" id="GAA2811274.1"/>
    </source>
</evidence>
<evidence type="ECO:0000256" key="1">
    <source>
        <dbReference type="SAM" id="Phobius"/>
    </source>
</evidence>
<proteinExistence type="predicted"/>
<gene>
    <name evidence="2" type="ORF">GCM10010470_53290</name>
</gene>
<reference evidence="2 3" key="1">
    <citation type="journal article" date="2019" name="Int. J. Syst. Evol. Microbiol.">
        <title>The Global Catalogue of Microorganisms (GCM) 10K type strain sequencing project: providing services to taxonomists for standard genome sequencing and annotation.</title>
        <authorList>
            <consortium name="The Broad Institute Genomics Platform"/>
            <consortium name="The Broad Institute Genome Sequencing Center for Infectious Disease"/>
            <person name="Wu L."/>
            <person name="Ma J."/>
        </authorList>
    </citation>
    <scope>NUCLEOTIDE SEQUENCE [LARGE SCALE GENOMIC DNA]</scope>
    <source>
        <strain evidence="2 3">JCM 9383</strain>
    </source>
</reference>
<name>A0ABN3VKQ9_9PSEU</name>
<keyword evidence="1" id="KW-0472">Membrane</keyword>
<dbReference type="EMBL" id="BAAAUX010000023">
    <property type="protein sequence ID" value="GAA2811274.1"/>
    <property type="molecule type" value="Genomic_DNA"/>
</dbReference>
<keyword evidence="1" id="KW-0812">Transmembrane</keyword>
<comment type="caution">
    <text evidence="2">The sequence shown here is derived from an EMBL/GenBank/DDBJ whole genome shotgun (WGS) entry which is preliminary data.</text>
</comment>
<keyword evidence="1" id="KW-1133">Transmembrane helix</keyword>
<protein>
    <submittedName>
        <fullName evidence="2">Uncharacterized protein</fullName>
    </submittedName>
</protein>
<dbReference type="Proteomes" id="UP001500979">
    <property type="component" value="Unassembled WGS sequence"/>
</dbReference>
<sequence>MVVFALTSWPQSQRVASFSAVQLRPATATVVRSDPCGAGTRGDLVEVRVGNQTRQARLDGCGHAPGQQLDVRIPVDPGADFVVRPGAPTGGGSSDDLVDRLSWVLVTIAGLAGGGYGMLLRPRRAA</sequence>
<feature type="transmembrane region" description="Helical" evidence="1">
    <location>
        <begin position="101"/>
        <end position="120"/>
    </location>
</feature>
<accession>A0ABN3VKQ9</accession>
<keyword evidence="3" id="KW-1185">Reference proteome</keyword>
<organism evidence="2 3">
    <name type="scientific">Saccharopolyspora taberi</name>
    <dbReference type="NCBI Taxonomy" id="60895"/>
    <lineage>
        <taxon>Bacteria</taxon>
        <taxon>Bacillati</taxon>
        <taxon>Actinomycetota</taxon>
        <taxon>Actinomycetes</taxon>
        <taxon>Pseudonocardiales</taxon>
        <taxon>Pseudonocardiaceae</taxon>
        <taxon>Saccharopolyspora</taxon>
    </lineage>
</organism>